<dbReference type="OMA" id="ITAGWVM"/>
<dbReference type="Gene3D" id="1.20.1070.10">
    <property type="entry name" value="Rhodopsin 7-helix transmembrane proteins"/>
    <property type="match status" value="1"/>
</dbReference>
<dbReference type="EMBL" id="AJFE02107358">
    <property type="status" value="NOT_ANNOTATED_CDS"/>
    <property type="molecule type" value="Genomic_DNA"/>
</dbReference>
<accession>A0A2R8ZJQ6</accession>
<dbReference type="Pfam" id="PF00001">
    <property type="entry name" value="7tm_1"/>
    <property type="match status" value="1"/>
</dbReference>
<evidence type="ECO:0000313" key="11">
    <source>
        <dbReference type="Ensembl" id="ENSPPAP00000005187.1"/>
    </source>
</evidence>
<dbReference type="GO" id="GO:0005886">
    <property type="term" value="C:plasma membrane"/>
    <property type="evidence" value="ECO:0007669"/>
    <property type="project" value="UniProtKB-SubCell"/>
</dbReference>
<keyword evidence="12" id="KW-1185">Reference proteome</keyword>
<comment type="subcellular location">
    <subcellularLocation>
        <location evidence="1">Cell membrane</location>
        <topology evidence="1">Multi-pass membrane protein</topology>
    </subcellularLocation>
</comment>
<dbReference type="FunFam" id="1.20.1070.10:FF:000140">
    <property type="entry name" value="Mas-related G-protein coupled receptor member X2"/>
    <property type="match status" value="1"/>
</dbReference>
<protein>
    <submittedName>
        <fullName evidence="11">MAS related GPR family member X1</fullName>
    </submittedName>
</protein>
<gene>
    <name evidence="11" type="primary">MRGPRX1</name>
</gene>
<feature type="transmembrane region" description="Helical" evidence="9">
    <location>
        <begin position="254"/>
        <end position="275"/>
    </location>
</feature>
<dbReference type="AlphaFoldDB" id="A0A2R8ZJQ6"/>
<evidence type="ECO:0000313" key="12">
    <source>
        <dbReference type="Proteomes" id="UP000240080"/>
    </source>
</evidence>
<reference evidence="11 12" key="1">
    <citation type="journal article" date="2012" name="Nature">
        <title>The bonobo genome compared with the chimpanzee and human genomes.</title>
        <authorList>
            <person name="Prufer K."/>
            <person name="Munch K."/>
            <person name="Hellmann I."/>
            <person name="Akagi K."/>
            <person name="Miller J.R."/>
            <person name="Walenz B."/>
            <person name="Koren S."/>
            <person name="Sutton G."/>
            <person name="Kodira C."/>
            <person name="Winer R."/>
            <person name="Knight J.R."/>
            <person name="Mullikin J.C."/>
            <person name="Meader S.J."/>
            <person name="Ponting C.P."/>
            <person name="Lunter G."/>
            <person name="Higashino S."/>
            <person name="Hobolth A."/>
            <person name="Dutheil J."/>
            <person name="Karakoc E."/>
            <person name="Alkan C."/>
            <person name="Sajjadian S."/>
            <person name="Catacchio C.R."/>
            <person name="Ventura M."/>
            <person name="Marques-Bonet T."/>
            <person name="Eichler E.E."/>
            <person name="Andre C."/>
            <person name="Atencia R."/>
            <person name="Mugisha L."/>
            <person name="Junhold J."/>
            <person name="Patterson N."/>
            <person name="Siebauer M."/>
            <person name="Good J.M."/>
            <person name="Fischer A."/>
            <person name="Ptak S.E."/>
            <person name="Lachmann M."/>
            <person name="Symer D.E."/>
            <person name="Mailund T."/>
            <person name="Schierup M.H."/>
            <person name="Andres A.M."/>
            <person name="Kelso J."/>
            <person name="Paabo S."/>
        </authorList>
    </citation>
    <scope>NUCLEOTIDE SEQUENCE [LARGE SCALE GENOMIC DNA]</scope>
</reference>
<dbReference type="STRING" id="9597.ENSPPAP00000005187"/>
<dbReference type="PRINTS" id="PR00237">
    <property type="entry name" value="GPCRRHODOPSN"/>
</dbReference>
<keyword evidence="3 9" id="KW-1133">Transmembrane helix</keyword>
<evidence type="ECO:0000256" key="6">
    <source>
        <dbReference type="ARBA" id="ARBA00023170"/>
    </source>
</evidence>
<comment type="similarity">
    <text evidence="8">Belongs to the G-protein coupled receptor 1 family.</text>
</comment>
<dbReference type="GO" id="GO:0007166">
    <property type="term" value="P:cell surface receptor signaling pathway"/>
    <property type="evidence" value="ECO:0007669"/>
    <property type="project" value="Ensembl"/>
</dbReference>
<evidence type="ECO:0000256" key="9">
    <source>
        <dbReference type="SAM" id="Phobius"/>
    </source>
</evidence>
<keyword evidence="2 8" id="KW-0812">Transmembrane</keyword>
<evidence type="ECO:0000256" key="7">
    <source>
        <dbReference type="ARBA" id="ARBA00023224"/>
    </source>
</evidence>
<keyword evidence="6 8" id="KW-0675">Receptor</keyword>
<dbReference type="GeneTree" id="ENSGT01030000234639"/>
<dbReference type="PROSITE" id="PS00237">
    <property type="entry name" value="G_PROTEIN_RECEP_F1_1"/>
    <property type="match status" value="1"/>
</dbReference>
<dbReference type="Proteomes" id="UP000240080">
    <property type="component" value="Chromosome 11"/>
</dbReference>
<reference evidence="11" key="2">
    <citation type="submission" date="2025-08" db="UniProtKB">
        <authorList>
            <consortium name="Ensembl"/>
        </authorList>
    </citation>
    <scope>IDENTIFICATION</scope>
</reference>
<feature type="transmembrane region" description="Helical" evidence="9">
    <location>
        <begin position="214"/>
        <end position="242"/>
    </location>
</feature>
<feature type="transmembrane region" description="Helical" evidence="9">
    <location>
        <begin position="64"/>
        <end position="85"/>
    </location>
</feature>
<dbReference type="PRINTS" id="PR02108">
    <property type="entry name" value="MRGPCRFAMILY"/>
</dbReference>
<keyword evidence="4 8" id="KW-0297">G-protein coupled receptor</keyword>
<reference evidence="11" key="3">
    <citation type="submission" date="2025-09" db="UniProtKB">
        <authorList>
            <consortium name="Ensembl"/>
        </authorList>
    </citation>
    <scope>IDENTIFICATION</scope>
</reference>
<dbReference type="Ensembl" id="ENSPPAT00000023643.1">
    <property type="protein sequence ID" value="ENSPPAP00000005187.1"/>
    <property type="gene ID" value="ENSPPAG00000021579.1"/>
</dbReference>
<feature type="transmembrane region" description="Helical" evidence="9">
    <location>
        <begin position="138"/>
        <end position="166"/>
    </location>
</feature>
<keyword evidence="7 8" id="KW-0807">Transducer</keyword>
<dbReference type="PANTHER" id="PTHR11334:SF22">
    <property type="entry name" value="MAS-RELATED G-PROTEIN COUPLED RECEPTOR MRG-RELATED"/>
    <property type="match status" value="1"/>
</dbReference>
<feature type="transmembrane region" description="Helical" evidence="9">
    <location>
        <begin position="178"/>
        <end position="202"/>
    </location>
</feature>
<name>A0A2R8ZJQ6_PANPA</name>
<organism evidence="11 12">
    <name type="scientific">Pan paniscus</name>
    <name type="common">Pygmy chimpanzee</name>
    <name type="synonym">Bonobo</name>
    <dbReference type="NCBI Taxonomy" id="9597"/>
    <lineage>
        <taxon>Eukaryota</taxon>
        <taxon>Metazoa</taxon>
        <taxon>Chordata</taxon>
        <taxon>Craniata</taxon>
        <taxon>Vertebrata</taxon>
        <taxon>Euteleostomi</taxon>
        <taxon>Mammalia</taxon>
        <taxon>Eutheria</taxon>
        <taxon>Euarchontoglires</taxon>
        <taxon>Primates</taxon>
        <taxon>Haplorrhini</taxon>
        <taxon>Catarrhini</taxon>
        <taxon>Hominidae</taxon>
        <taxon>Pan</taxon>
    </lineage>
</organism>
<dbReference type="InterPro" id="IPR026234">
    <property type="entry name" value="MRGPCRFAMILY"/>
</dbReference>
<dbReference type="PANTHER" id="PTHR11334">
    <property type="entry name" value="MAS-RELATED G-PROTEIN COUPLED RECEPTOR"/>
    <property type="match status" value="1"/>
</dbReference>
<dbReference type="InterPro" id="IPR017452">
    <property type="entry name" value="GPCR_Rhodpsn_7TM"/>
</dbReference>
<feature type="transmembrane region" description="Helical" evidence="9">
    <location>
        <begin position="97"/>
        <end position="117"/>
    </location>
</feature>
<dbReference type="GO" id="GO:1902349">
    <property type="term" value="P:response to chloroquine"/>
    <property type="evidence" value="ECO:0007669"/>
    <property type="project" value="Ensembl"/>
</dbReference>
<sequence length="322" mass="36334">MDPTISTLDTELTPVNGTEETLCYKQTLSLMGLTCIVSLVGLTGNAVVLWLLGFRMRRTAFSIYIVNLAAADFLFLSGRLIYSLLSFISIPQTISKILYPVMMFSYFAGLSFLSAVSTERCLSVLWPIWYRCHRPTHLSAVVCVLLWALSLLRSILEWMLCGFLFSGADSAWCQTSDFITVAWLIFLCVVLCGSSLVLLIRILCGSRKMPLTRLYVTILLTVLVFLLCGLPFGIQFFLFLWIHVDREVLFCHVHLVSIFLSALNSSANPIIYFFVGSFRQRQNRQNLKLVLQRALQDTLEVDEGGGRLPEEILELSGSRLEQ</sequence>
<evidence type="ECO:0000256" key="1">
    <source>
        <dbReference type="ARBA" id="ARBA00004651"/>
    </source>
</evidence>
<keyword evidence="5 9" id="KW-0472">Membrane</keyword>
<dbReference type="SUPFAM" id="SSF81321">
    <property type="entry name" value="Family A G protein-coupled receptor-like"/>
    <property type="match status" value="1"/>
</dbReference>
<feature type="transmembrane region" description="Helical" evidence="9">
    <location>
        <begin position="30"/>
        <end position="52"/>
    </location>
</feature>
<dbReference type="PROSITE" id="PS50262">
    <property type="entry name" value="G_PROTEIN_RECEP_F1_2"/>
    <property type="match status" value="1"/>
</dbReference>
<dbReference type="GO" id="GO:0004930">
    <property type="term" value="F:G protein-coupled receptor activity"/>
    <property type="evidence" value="ECO:0007669"/>
    <property type="project" value="UniProtKB-KW"/>
</dbReference>
<evidence type="ECO:0000256" key="8">
    <source>
        <dbReference type="RuleBase" id="RU000688"/>
    </source>
</evidence>
<evidence type="ECO:0000256" key="5">
    <source>
        <dbReference type="ARBA" id="ARBA00023136"/>
    </source>
</evidence>
<proteinExistence type="inferred from homology"/>
<feature type="domain" description="G-protein coupled receptors family 1 profile" evidence="10">
    <location>
        <begin position="44"/>
        <end position="272"/>
    </location>
</feature>
<evidence type="ECO:0000256" key="3">
    <source>
        <dbReference type="ARBA" id="ARBA00022989"/>
    </source>
</evidence>
<evidence type="ECO:0000256" key="2">
    <source>
        <dbReference type="ARBA" id="ARBA00022692"/>
    </source>
</evidence>
<dbReference type="InterPro" id="IPR000276">
    <property type="entry name" value="GPCR_Rhodpsn"/>
</dbReference>
<dbReference type="CDD" id="cd15106">
    <property type="entry name" value="7tmA_MrgprX-like"/>
    <property type="match status" value="1"/>
</dbReference>
<evidence type="ECO:0000256" key="4">
    <source>
        <dbReference type="ARBA" id="ARBA00023040"/>
    </source>
</evidence>
<evidence type="ECO:0000259" key="10">
    <source>
        <dbReference type="PROSITE" id="PS50262"/>
    </source>
</evidence>